<dbReference type="HAMAP" id="MF_00563">
    <property type="entry name" value="AdoHcyase"/>
    <property type="match status" value="1"/>
</dbReference>
<dbReference type="InterPro" id="IPR042172">
    <property type="entry name" value="Adenosylhomocyst_ase-like_sf"/>
</dbReference>
<comment type="catalytic activity">
    <reaction evidence="5 8">
        <text>S-adenosyl-L-homocysteine + H2O = L-homocysteine + adenosine</text>
        <dbReference type="Rhea" id="RHEA:21708"/>
        <dbReference type="ChEBI" id="CHEBI:15377"/>
        <dbReference type="ChEBI" id="CHEBI:16335"/>
        <dbReference type="ChEBI" id="CHEBI:57856"/>
        <dbReference type="ChEBI" id="CHEBI:58199"/>
        <dbReference type="EC" id="3.13.2.1"/>
    </reaction>
</comment>
<comment type="function">
    <text evidence="5">May play a key role in the regulation of the intracellular concentration of adenosylhomocysteine.</text>
</comment>
<evidence type="ECO:0000313" key="11">
    <source>
        <dbReference type="EMBL" id="HGW93085.1"/>
    </source>
</evidence>
<comment type="caution">
    <text evidence="11">The sequence shown here is derived from an EMBL/GenBank/DDBJ whole genome shotgun (WGS) entry which is preliminary data.</text>
</comment>
<dbReference type="FunFam" id="3.40.50.720:FF:000004">
    <property type="entry name" value="Adenosylhomocysteinase"/>
    <property type="match status" value="1"/>
</dbReference>
<dbReference type="GO" id="GO:0005829">
    <property type="term" value="C:cytosol"/>
    <property type="evidence" value="ECO:0007669"/>
    <property type="project" value="TreeGrafter"/>
</dbReference>
<evidence type="ECO:0000256" key="1">
    <source>
        <dbReference type="ARBA" id="ARBA00007122"/>
    </source>
</evidence>
<dbReference type="PROSITE" id="PS00738">
    <property type="entry name" value="ADOHCYASE_1"/>
    <property type="match status" value="1"/>
</dbReference>
<dbReference type="GO" id="GO:0071269">
    <property type="term" value="P:L-homocysteine biosynthetic process"/>
    <property type="evidence" value="ECO:0007669"/>
    <property type="project" value="UniProtKB-UniRule"/>
</dbReference>
<dbReference type="GO" id="GO:0006730">
    <property type="term" value="P:one-carbon metabolic process"/>
    <property type="evidence" value="ECO:0007669"/>
    <property type="project" value="UniProtKB-UniRule"/>
</dbReference>
<comment type="similarity">
    <text evidence="1 5 9">Belongs to the adenosylhomocysteinase family.</text>
</comment>
<dbReference type="AlphaFoldDB" id="A0A832H5N9"/>
<feature type="binding site" evidence="5">
    <location>
        <position position="282"/>
    </location>
    <ligand>
        <name>NAD(+)</name>
        <dbReference type="ChEBI" id="CHEBI:57540"/>
    </ligand>
</feature>
<dbReference type="NCBIfam" id="NF004005">
    <property type="entry name" value="PRK05476.2-3"/>
    <property type="match status" value="1"/>
</dbReference>
<dbReference type="UniPathway" id="UPA00314">
    <property type="reaction ID" value="UER00076"/>
</dbReference>
<dbReference type="GO" id="GO:0033353">
    <property type="term" value="P:S-adenosylmethionine cycle"/>
    <property type="evidence" value="ECO:0007669"/>
    <property type="project" value="TreeGrafter"/>
</dbReference>
<dbReference type="EMBL" id="DSRD01000145">
    <property type="protein sequence ID" value="HGW93085.1"/>
    <property type="molecule type" value="Genomic_DNA"/>
</dbReference>
<organism evidence="11">
    <name type="scientific">Oscillatoriales cyanobacterium SpSt-402</name>
    <dbReference type="NCBI Taxonomy" id="2282168"/>
    <lineage>
        <taxon>Bacteria</taxon>
        <taxon>Bacillati</taxon>
        <taxon>Cyanobacteriota</taxon>
        <taxon>Cyanophyceae</taxon>
        <taxon>Oscillatoriophycideae</taxon>
        <taxon>Oscillatoriales</taxon>
    </lineage>
</organism>
<dbReference type="InterPro" id="IPR020082">
    <property type="entry name" value="S-Ado-L-homoCys_hydrolase_CS"/>
</dbReference>
<comment type="pathway">
    <text evidence="5 8">Amino-acid biosynthesis; L-homocysteine biosynthesis; L-homocysteine from S-adenosyl-L-homocysteine: step 1/1.</text>
</comment>
<dbReference type="PANTHER" id="PTHR23420">
    <property type="entry name" value="ADENOSYLHOMOCYSTEINASE"/>
    <property type="match status" value="1"/>
</dbReference>
<dbReference type="PIRSF" id="PIRSF001109">
    <property type="entry name" value="Ad_hcy_hydrolase"/>
    <property type="match status" value="1"/>
</dbReference>
<dbReference type="SMART" id="SM00996">
    <property type="entry name" value="AdoHcyase"/>
    <property type="match status" value="1"/>
</dbReference>
<dbReference type="SUPFAM" id="SSF52283">
    <property type="entry name" value="Formate/glycerate dehydrogenase catalytic domain-like"/>
    <property type="match status" value="1"/>
</dbReference>
<dbReference type="SUPFAM" id="SSF51735">
    <property type="entry name" value="NAD(P)-binding Rossmann-fold domains"/>
    <property type="match status" value="1"/>
</dbReference>
<feature type="binding site" evidence="5">
    <location>
        <begin position="224"/>
        <end position="229"/>
    </location>
    <ligand>
        <name>NAD(+)</name>
        <dbReference type="ChEBI" id="CHEBI:57540"/>
    </ligand>
</feature>
<evidence type="ECO:0000256" key="4">
    <source>
        <dbReference type="ARBA" id="ARBA00023027"/>
    </source>
</evidence>
<dbReference type="InterPro" id="IPR015878">
    <property type="entry name" value="Ado_hCys_hydrolase_NAD-bd"/>
</dbReference>
<feature type="binding site" evidence="5 6">
    <location>
        <position position="63"/>
    </location>
    <ligand>
        <name>substrate</name>
    </ligand>
</feature>
<feature type="binding site" evidence="5 6">
    <location>
        <position position="194"/>
    </location>
    <ligand>
        <name>substrate</name>
    </ligand>
</feature>
<feature type="domain" description="S-adenosyl-L-homocysteine hydrolase NAD binding" evidence="10">
    <location>
        <begin position="195"/>
        <end position="356"/>
    </location>
</feature>
<keyword evidence="2 5" id="KW-0554">One-carbon metabolism</keyword>
<dbReference type="Pfam" id="PF05221">
    <property type="entry name" value="AdoHcyase"/>
    <property type="match status" value="2"/>
</dbReference>
<comment type="subcellular location">
    <subcellularLocation>
        <location evidence="5">Cytoplasm</location>
    </subcellularLocation>
</comment>
<keyword evidence="3 5" id="KW-0378">Hydrolase</keyword>
<dbReference type="InterPro" id="IPR000043">
    <property type="entry name" value="Adenosylhomocysteinase-like"/>
</dbReference>
<evidence type="ECO:0000256" key="5">
    <source>
        <dbReference type="HAMAP-Rule" id="MF_00563"/>
    </source>
</evidence>
<accession>A0A832H5N9</accession>
<dbReference type="Gene3D" id="3.40.50.1480">
    <property type="entry name" value="Adenosylhomocysteinase-like"/>
    <property type="match status" value="1"/>
</dbReference>
<evidence type="ECO:0000259" key="10">
    <source>
        <dbReference type="SMART" id="SM00997"/>
    </source>
</evidence>
<evidence type="ECO:0000256" key="3">
    <source>
        <dbReference type="ARBA" id="ARBA00022801"/>
    </source>
</evidence>
<dbReference type="Gene3D" id="3.40.50.720">
    <property type="entry name" value="NAD(P)-binding Rossmann-like Domain"/>
    <property type="match status" value="1"/>
</dbReference>
<name>A0A832H5N9_9CYAN</name>
<sequence length="428" mass="46462">MTVTPVRPKELKYEVKDLTLAPVGKQRIEWAGREMPVLRQIQDRFAQEKPLAGIRLVACCHVTTETAHLAIALKNAGADSILIASNPLSTQDDVAASLVADYGIPVFAQKGEDNDTYHRHVEIALDHRPNIIIDDGCDVVATLVKERQSQLADLIGTTEETTTGIVRLRAMFRDGVLTFPAMNVNDAETKHFFDNRYGTGQSTLDGIIRATNILLAGKTVVVAGYGWCGKGTAQRARGMGANVIVTEIDPVKAIEAVMDGFRVMPMAQAAPYGDIFITVTGNKHVIRGEHFENMKDGAIVCNSGHFDIEIDLKALGAEATEVKDVRNFTQQYRLKSGKSVIVLGEGRLINLAAAEGHPSAVMDMSFANQALAVEYLVKNKGNLSPGIHSIPVEVDGEIARLKLQAMGIQIDTLTDAQVEYINSWTSGT</sequence>
<feature type="binding site" evidence="5 7">
    <location>
        <begin position="161"/>
        <end position="163"/>
    </location>
    <ligand>
        <name>NAD(+)</name>
        <dbReference type="ChEBI" id="CHEBI:57540"/>
    </ligand>
</feature>
<dbReference type="PROSITE" id="PS00739">
    <property type="entry name" value="ADOHCYASE_2"/>
    <property type="match status" value="1"/>
</dbReference>
<evidence type="ECO:0000256" key="8">
    <source>
        <dbReference type="RuleBase" id="RU000548"/>
    </source>
</evidence>
<gene>
    <name evidence="5" type="primary">ahcY</name>
    <name evidence="11" type="ORF">ENR47_02185</name>
</gene>
<feature type="binding site" evidence="5 6">
    <location>
        <position position="190"/>
    </location>
    <ligand>
        <name>substrate</name>
    </ligand>
</feature>
<dbReference type="InterPro" id="IPR036291">
    <property type="entry name" value="NAD(P)-bd_dom_sf"/>
</dbReference>
<dbReference type="CDD" id="cd00401">
    <property type="entry name" value="SAHH"/>
    <property type="match status" value="1"/>
</dbReference>
<feature type="binding site" evidence="5 6">
    <location>
        <position position="135"/>
    </location>
    <ligand>
        <name>substrate</name>
    </ligand>
</feature>
<dbReference type="Pfam" id="PF00670">
    <property type="entry name" value="AdoHcyase_NAD"/>
    <property type="match status" value="1"/>
</dbReference>
<dbReference type="PANTHER" id="PTHR23420:SF0">
    <property type="entry name" value="ADENOSYLHOMOCYSTEINASE"/>
    <property type="match status" value="1"/>
</dbReference>
<dbReference type="GO" id="GO:0004013">
    <property type="term" value="F:adenosylhomocysteinase activity"/>
    <property type="evidence" value="ECO:0007669"/>
    <property type="project" value="UniProtKB-UniRule"/>
</dbReference>
<dbReference type="SMART" id="SM00997">
    <property type="entry name" value="AdoHcyase_NAD"/>
    <property type="match status" value="1"/>
</dbReference>
<protein>
    <recommendedName>
        <fullName evidence="5">Adenosylhomocysteinase</fullName>
        <ecNumber evidence="5">3.13.2.1</ecNumber>
    </recommendedName>
    <alternativeName>
        <fullName evidence="5">S-adenosyl-L-homocysteine hydrolase</fullName>
        <shortName evidence="5">AdoHcyase</shortName>
    </alternativeName>
</protein>
<feature type="binding site" evidence="5 6">
    <location>
        <position position="160"/>
    </location>
    <ligand>
        <name>substrate</name>
    </ligand>
</feature>
<feature type="binding site" evidence="5">
    <location>
        <position position="195"/>
    </location>
    <ligand>
        <name>NAD(+)</name>
        <dbReference type="ChEBI" id="CHEBI:57540"/>
    </ligand>
</feature>
<feature type="binding site" evidence="5 7">
    <location>
        <position position="350"/>
    </location>
    <ligand>
        <name>NAD(+)</name>
        <dbReference type="ChEBI" id="CHEBI:57540"/>
    </ligand>
</feature>
<evidence type="ECO:0000256" key="6">
    <source>
        <dbReference type="PIRSR" id="PIRSR001109-1"/>
    </source>
</evidence>
<comment type="cofactor">
    <cofactor evidence="5 7 8">
        <name>NAD(+)</name>
        <dbReference type="ChEBI" id="CHEBI:57540"/>
    </cofactor>
    <text evidence="5 7 8">Binds 1 NAD(+) per subunit.</text>
</comment>
<feature type="binding site" evidence="7">
    <location>
        <position position="357"/>
    </location>
    <ligand>
        <name>NAD(+)</name>
        <dbReference type="ChEBI" id="CHEBI:57540"/>
    </ligand>
</feature>
<feature type="binding site" evidence="7">
    <location>
        <begin position="226"/>
        <end position="231"/>
    </location>
    <ligand>
        <name>NAD(+)</name>
        <dbReference type="ChEBI" id="CHEBI:57540"/>
    </ligand>
</feature>
<evidence type="ECO:0000256" key="9">
    <source>
        <dbReference type="RuleBase" id="RU004166"/>
    </source>
</evidence>
<keyword evidence="5" id="KW-0963">Cytoplasm</keyword>
<dbReference type="NCBIfam" id="TIGR00936">
    <property type="entry name" value="ahcY"/>
    <property type="match status" value="1"/>
</dbReference>
<evidence type="ECO:0000256" key="2">
    <source>
        <dbReference type="ARBA" id="ARBA00022563"/>
    </source>
</evidence>
<feature type="binding site" evidence="5 7">
    <location>
        <begin position="303"/>
        <end position="305"/>
    </location>
    <ligand>
        <name>NAD(+)</name>
        <dbReference type="ChEBI" id="CHEBI:57540"/>
    </ligand>
</feature>
<dbReference type="EC" id="3.13.2.1" evidence="5"/>
<proteinExistence type="inferred from homology"/>
<keyword evidence="4 5" id="KW-0520">NAD</keyword>
<evidence type="ECO:0000256" key="7">
    <source>
        <dbReference type="PIRSR" id="PIRSR001109-2"/>
    </source>
</evidence>
<reference evidence="11" key="1">
    <citation type="journal article" date="2020" name="mSystems">
        <title>Genome- and Community-Level Interaction Insights into Carbon Utilization and Element Cycling Functions of Hydrothermarchaeota in Hydrothermal Sediment.</title>
        <authorList>
            <person name="Zhou Z."/>
            <person name="Liu Y."/>
            <person name="Xu W."/>
            <person name="Pan J."/>
            <person name="Luo Z.H."/>
            <person name="Li M."/>
        </authorList>
    </citation>
    <scope>NUCLEOTIDE SEQUENCE [LARGE SCALE GENOMIC DNA]</scope>
    <source>
        <strain evidence="11">SpSt-402</strain>
    </source>
</reference>
<feature type="binding site" evidence="5 7">
    <location>
        <position position="247"/>
    </location>
    <ligand>
        <name>NAD(+)</name>
        <dbReference type="ChEBI" id="CHEBI:57540"/>
    </ligand>
</feature>